<evidence type="ECO:0000313" key="5">
    <source>
        <dbReference type="EMBL" id="SFO30629.1"/>
    </source>
</evidence>
<keyword evidence="3" id="KW-1133">Transmembrane helix</keyword>
<dbReference type="RefSeq" id="WP_091686916.1">
    <property type="nucleotide sequence ID" value="NZ_BAABFM010000001.1"/>
</dbReference>
<dbReference type="OrthoDB" id="1640114at2"/>
<dbReference type="STRING" id="1527.SAMN04489757_11744"/>
<keyword evidence="3" id="KW-0812">Transmembrane</keyword>
<evidence type="ECO:0000256" key="2">
    <source>
        <dbReference type="ARBA" id="ARBA00022679"/>
    </source>
</evidence>
<dbReference type="AlphaFoldDB" id="A0A1I5G408"/>
<dbReference type="PANTHER" id="PTHR22916">
    <property type="entry name" value="GLYCOSYLTRANSFERASE"/>
    <property type="match status" value="1"/>
</dbReference>
<keyword evidence="6" id="KW-1185">Reference proteome</keyword>
<keyword evidence="3" id="KW-0472">Membrane</keyword>
<dbReference type="Pfam" id="PF00535">
    <property type="entry name" value="Glycos_transf_2"/>
    <property type="match status" value="1"/>
</dbReference>
<proteinExistence type="predicted"/>
<dbReference type="GO" id="GO:0016757">
    <property type="term" value="F:glycosyltransferase activity"/>
    <property type="evidence" value="ECO:0007669"/>
    <property type="project" value="UniProtKB-KW"/>
</dbReference>
<dbReference type="Gene3D" id="3.90.550.10">
    <property type="entry name" value="Spore Coat Polysaccharide Biosynthesis Protein SpsA, Chain A"/>
    <property type="match status" value="1"/>
</dbReference>
<evidence type="ECO:0000313" key="6">
    <source>
        <dbReference type="Proteomes" id="UP000198806"/>
    </source>
</evidence>
<dbReference type="Proteomes" id="UP000198806">
    <property type="component" value="Unassembled WGS sequence"/>
</dbReference>
<evidence type="ECO:0000256" key="3">
    <source>
        <dbReference type="SAM" id="Phobius"/>
    </source>
</evidence>
<name>A0A1I5G408_9FIRM</name>
<organism evidence="5 6">
    <name type="scientific">Anaerocolumna aminovalerica</name>
    <dbReference type="NCBI Taxonomy" id="1527"/>
    <lineage>
        <taxon>Bacteria</taxon>
        <taxon>Bacillati</taxon>
        <taxon>Bacillota</taxon>
        <taxon>Clostridia</taxon>
        <taxon>Lachnospirales</taxon>
        <taxon>Lachnospiraceae</taxon>
        <taxon>Anaerocolumna</taxon>
    </lineage>
</organism>
<dbReference type="SUPFAM" id="SSF53448">
    <property type="entry name" value="Nucleotide-diphospho-sugar transferases"/>
    <property type="match status" value="1"/>
</dbReference>
<dbReference type="InterPro" id="IPR029044">
    <property type="entry name" value="Nucleotide-diphossugar_trans"/>
</dbReference>
<reference evidence="5 6" key="1">
    <citation type="submission" date="2016-10" db="EMBL/GenBank/DDBJ databases">
        <authorList>
            <person name="de Groot N.N."/>
        </authorList>
    </citation>
    <scope>NUCLEOTIDE SEQUENCE [LARGE SCALE GENOMIC DNA]</scope>
    <source>
        <strain evidence="5 6">DSM 1283</strain>
    </source>
</reference>
<dbReference type="PANTHER" id="PTHR22916:SF51">
    <property type="entry name" value="GLYCOSYLTRANSFERASE EPSH-RELATED"/>
    <property type="match status" value="1"/>
</dbReference>
<evidence type="ECO:0000259" key="4">
    <source>
        <dbReference type="Pfam" id="PF00535"/>
    </source>
</evidence>
<accession>A0A1I5G408</accession>
<evidence type="ECO:0000256" key="1">
    <source>
        <dbReference type="ARBA" id="ARBA00022676"/>
    </source>
</evidence>
<feature type="domain" description="Glycosyltransferase 2-like" evidence="4">
    <location>
        <begin position="7"/>
        <end position="134"/>
    </location>
</feature>
<dbReference type="CDD" id="cd00761">
    <property type="entry name" value="Glyco_tranf_GTA_type"/>
    <property type="match status" value="1"/>
</dbReference>
<protein>
    <submittedName>
        <fullName evidence="5">Glycosyltransferase involved in cell wall bisynthesis</fullName>
    </submittedName>
</protein>
<keyword evidence="1" id="KW-0328">Glycosyltransferase</keyword>
<dbReference type="InterPro" id="IPR001173">
    <property type="entry name" value="Glyco_trans_2-like"/>
</dbReference>
<dbReference type="EMBL" id="FOWD01000017">
    <property type="protein sequence ID" value="SFO30629.1"/>
    <property type="molecule type" value="Genomic_DNA"/>
</dbReference>
<keyword evidence="2 5" id="KW-0808">Transferase</keyword>
<sequence length="326" mass="38260">MNKDLISVIVPVYNVEEYISECIESIQDQTHNLLEIILVDDGSTDSSGETCDRYAKSDSRIVVIHQKNKGVSSARNSGLKRASGDYIGFVDGDDKIVPSMYEEMLKTIHVHHSQMCVCTKHIFHDRILKNSNIGKNQITNKEAIMELLQMNFPTSLGSGLYERSLVKNLYLNKEIHYWEDFEFQLRVLDRAKLISIYDYPLYYYRQRNESANHQQINDKVMSCLKIAPYVNRFIISNYPEYEAESRELYTVFLQIVIGYLSKSEIVHKKYFKTITKNARKYLLYAIKSRNIRLLMKIYIILCVIDARIFWKVYRTIKGIQTRNRRS</sequence>
<gene>
    <name evidence="5" type="ORF">SAMN04489757_11744</name>
</gene>
<feature type="transmembrane region" description="Helical" evidence="3">
    <location>
        <begin position="293"/>
        <end position="310"/>
    </location>
</feature>